<sequence>MDQNVDETDAAQARSNNTSNPILSMDIDAEKLKGDAIGSTLYSESGLLKTLIALSKFTAEDWSEQLEEQLCFLWDMTFEEDVMAVLMEHDFINLACHAIRITSEPRLVEILVGILGNMTGRQDVRLSLSQSSTAELLLSLLSSSDTLTLLQLVRLFNSCVWHVNKGSRSSDFDEDEHSGADTEVESWVSLLIDEAPALNERLSFILRSSTNEELLQSALELLNNLCCISSKNHYYSEFLSTPVLLIGLTEALHQLLNSGDGDTLNMVWEEKMERAAVHWSQTMSTFTLHDRGIDLINEQRQTVMRSFCCIFDPLGLPENIFPLNSKKLEILDSILDVLECFKRKHNYCPPAILPRLLTVLSLMSPMSDKNGGELSGMEELESEDDLEKHAEILTRVFDYCFSVLCDTETPDFLEAFGDDPIPKVNTLLSNLSKCLGTDIQKVIKIIQRHLN</sequence>
<dbReference type="AlphaFoldDB" id="A0AAV7XMH5"/>
<gene>
    <name evidence="5" type="ORF">ONE63_009040</name>
</gene>
<evidence type="ECO:0000313" key="6">
    <source>
        <dbReference type="Proteomes" id="UP001075354"/>
    </source>
</evidence>
<comment type="caution">
    <text evidence="5">The sequence shown here is derived from an EMBL/GenBank/DDBJ whole genome shotgun (WGS) entry which is preliminary data.</text>
</comment>
<dbReference type="InterPro" id="IPR011989">
    <property type="entry name" value="ARM-like"/>
</dbReference>
<dbReference type="SUPFAM" id="SSF48371">
    <property type="entry name" value="ARM repeat"/>
    <property type="match status" value="1"/>
</dbReference>
<evidence type="ECO:0008006" key="7">
    <source>
        <dbReference type="Google" id="ProtNLM"/>
    </source>
</evidence>
<keyword evidence="6" id="KW-1185">Reference proteome</keyword>
<dbReference type="GO" id="GO:0005654">
    <property type="term" value="C:nucleoplasm"/>
    <property type="evidence" value="ECO:0007669"/>
    <property type="project" value="TreeGrafter"/>
</dbReference>
<organism evidence="5 6">
    <name type="scientific">Megalurothrips usitatus</name>
    <name type="common">bean blossom thrips</name>
    <dbReference type="NCBI Taxonomy" id="439358"/>
    <lineage>
        <taxon>Eukaryota</taxon>
        <taxon>Metazoa</taxon>
        <taxon>Ecdysozoa</taxon>
        <taxon>Arthropoda</taxon>
        <taxon>Hexapoda</taxon>
        <taxon>Insecta</taxon>
        <taxon>Pterygota</taxon>
        <taxon>Neoptera</taxon>
        <taxon>Paraneoptera</taxon>
        <taxon>Thysanoptera</taxon>
        <taxon>Terebrantia</taxon>
        <taxon>Thripoidea</taxon>
        <taxon>Thripidae</taxon>
        <taxon>Megalurothrips</taxon>
    </lineage>
</organism>
<dbReference type="EMBL" id="JAPTSV010000007">
    <property type="protein sequence ID" value="KAJ1525844.1"/>
    <property type="molecule type" value="Genomic_DNA"/>
</dbReference>
<dbReference type="InterPro" id="IPR052464">
    <property type="entry name" value="Synovial_Prolif_Regulator"/>
</dbReference>
<reference evidence="5" key="1">
    <citation type="submission" date="2022-12" db="EMBL/GenBank/DDBJ databases">
        <title>Chromosome-level genome assembly of the bean flower thrips Megalurothrips usitatus.</title>
        <authorList>
            <person name="Ma L."/>
            <person name="Liu Q."/>
            <person name="Li H."/>
            <person name="Cai W."/>
        </authorList>
    </citation>
    <scope>NUCLEOTIDE SEQUENCE</scope>
    <source>
        <strain evidence="5">Cailab_2022a</strain>
    </source>
</reference>
<feature type="region of interest" description="Disordered" evidence="4">
    <location>
        <begin position="1"/>
        <end position="21"/>
    </location>
</feature>
<dbReference type="PANTHER" id="PTHR23424">
    <property type="entry name" value="SERUM AMYLOID A"/>
    <property type="match status" value="1"/>
</dbReference>
<evidence type="ECO:0000256" key="3">
    <source>
        <dbReference type="ARBA" id="ARBA00038401"/>
    </source>
</evidence>
<evidence type="ECO:0000313" key="5">
    <source>
        <dbReference type="EMBL" id="KAJ1525844.1"/>
    </source>
</evidence>
<evidence type="ECO:0000256" key="4">
    <source>
        <dbReference type="SAM" id="MobiDB-lite"/>
    </source>
</evidence>
<dbReference type="InterPro" id="IPR016024">
    <property type="entry name" value="ARM-type_fold"/>
</dbReference>
<dbReference type="Gene3D" id="1.25.10.10">
    <property type="entry name" value="Leucine-rich Repeat Variant"/>
    <property type="match status" value="1"/>
</dbReference>
<comment type="subcellular location">
    <subcellularLocation>
        <location evidence="1">Nucleus</location>
    </subcellularLocation>
</comment>
<protein>
    <recommendedName>
        <fullName evidence="7">Protein saal1</fullName>
    </recommendedName>
</protein>
<evidence type="ECO:0000256" key="2">
    <source>
        <dbReference type="ARBA" id="ARBA00023242"/>
    </source>
</evidence>
<comment type="similarity">
    <text evidence="3">Belongs to the SAAL1 family.</text>
</comment>
<name>A0AAV7XMH5_9NEOP</name>
<dbReference type="PANTHER" id="PTHR23424:SF23">
    <property type="entry name" value="PROTEIN SAAL1"/>
    <property type="match status" value="1"/>
</dbReference>
<keyword evidence="2" id="KW-0539">Nucleus</keyword>
<proteinExistence type="inferred from homology"/>
<accession>A0AAV7XMH5</accession>
<evidence type="ECO:0000256" key="1">
    <source>
        <dbReference type="ARBA" id="ARBA00004123"/>
    </source>
</evidence>
<dbReference type="Proteomes" id="UP001075354">
    <property type="component" value="Chromosome 7"/>
</dbReference>